<accession>A0A6B0VN11</accession>
<dbReference type="SUPFAM" id="SSF55785">
    <property type="entry name" value="PYP-like sensor domain (PAS domain)"/>
    <property type="match status" value="1"/>
</dbReference>
<dbReference type="Pfam" id="PF01590">
    <property type="entry name" value="GAF"/>
    <property type="match status" value="1"/>
</dbReference>
<feature type="domain" description="PAS" evidence="7">
    <location>
        <begin position="12"/>
        <end position="82"/>
    </location>
</feature>
<dbReference type="CDD" id="cd00130">
    <property type="entry name" value="PAS"/>
    <property type="match status" value="1"/>
</dbReference>
<keyword evidence="3" id="KW-0597">Phosphoprotein</keyword>
<name>A0A6B0VN11_9EURY</name>
<dbReference type="Pfam" id="PF02518">
    <property type="entry name" value="HATPase_c"/>
    <property type="match status" value="1"/>
</dbReference>
<dbReference type="SMART" id="SM00065">
    <property type="entry name" value="GAF"/>
    <property type="match status" value="1"/>
</dbReference>
<dbReference type="InterPro" id="IPR004358">
    <property type="entry name" value="Sig_transdc_His_kin-like_C"/>
</dbReference>
<dbReference type="OrthoDB" id="342253at2157"/>
<evidence type="ECO:0000256" key="2">
    <source>
        <dbReference type="ARBA" id="ARBA00012438"/>
    </source>
</evidence>
<evidence type="ECO:0000313" key="9">
    <source>
        <dbReference type="Proteomes" id="UP000434101"/>
    </source>
</evidence>
<feature type="domain" description="Histidine kinase" evidence="6">
    <location>
        <begin position="309"/>
        <end position="524"/>
    </location>
</feature>
<proteinExistence type="predicted"/>
<dbReference type="InterPro" id="IPR005467">
    <property type="entry name" value="His_kinase_dom"/>
</dbReference>
<sequence length="527" mass="59510">MSDGSDPPEPTESDAAAAVYERITDAVFALDEEWRFTFCNERAEQMLERSESELLGTVIWEAFPDALGSTFEREYERAMETQEPVTFEAFYEPLDAWLEVRAYPSETGLTVHFRDATERVRRKETLQKREQALRDAYEVIADPERSFDEQLDALLGVVRDTIGTDYATLSCVHEDADEYIFDAVDAPADADLEAGDTTSLRATNCERVVSTEQTLVLEDVEADAPELADRAGNAEWGISCYLGTPITVRDEVYGTFCFYDMEARSEEFTDWEITFVELLGNWVSAELERQRSERDLEESNKRLEQFAYTASHDLQEPLRMISSYLSLIEQRYGDDLDEDGEEFIEFAVDGAERMQAMIDGLLAYSRVETRGDPFEPVDLNGVLEDARTDLALRLEEADGELTSESLPRVEGDDDQLRQVFQNLLSNAIQYAGDEPPRIHVGAERAGGDWRISVSDEGIGIDPDDVERIFDVFERLHSHEEHDGTGIGLALCERIVERHGGEIWVDTDVEPDDGATFLFTLPAADPPE</sequence>
<dbReference type="NCBIfam" id="TIGR00229">
    <property type="entry name" value="sensory_box"/>
    <property type="match status" value="1"/>
</dbReference>
<organism evidence="8 9">
    <name type="scientific">Natronorubrum halalkaliphilum</name>
    <dbReference type="NCBI Taxonomy" id="2691917"/>
    <lineage>
        <taxon>Archaea</taxon>
        <taxon>Methanobacteriati</taxon>
        <taxon>Methanobacteriota</taxon>
        <taxon>Stenosarchaea group</taxon>
        <taxon>Halobacteria</taxon>
        <taxon>Halobacteriales</taxon>
        <taxon>Natrialbaceae</taxon>
        <taxon>Natronorubrum</taxon>
    </lineage>
</organism>
<dbReference type="InterPro" id="IPR000014">
    <property type="entry name" value="PAS"/>
</dbReference>
<evidence type="ECO:0000256" key="1">
    <source>
        <dbReference type="ARBA" id="ARBA00000085"/>
    </source>
</evidence>
<evidence type="ECO:0000313" key="8">
    <source>
        <dbReference type="EMBL" id="MXV62858.1"/>
    </source>
</evidence>
<dbReference type="SUPFAM" id="SSF55874">
    <property type="entry name" value="ATPase domain of HSP90 chaperone/DNA topoisomerase II/histidine kinase"/>
    <property type="match status" value="1"/>
</dbReference>
<dbReference type="SMART" id="SM00388">
    <property type="entry name" value="HisKA"/>
    <property type="match status" value="1"/>
</dbReference>
<dbReference type="Pfam" id="PF08448">
    <property type="entry name" value="PAS_4"/>
    <property type="match status" value="1"/>
</dbReference>
<keyword evidence="5" id="KW-0418">Kinase</keyword>
<dbReference type="Gene3D" id="3.30.565.10">
    <property type="entry name" value="Histidine kinase-like ATPase, C-terminal domain"/>
    <property type="match status" value="1"/>
</dbReference>
<dbReference type="RefSeq" id="WP_160065674.1">
    <property type="nucleotide sequence ID" value="NZ_WUYX01000038.1"/>
</dbReference>
<dbReference type="AlphaFoldDB" id="A0A6B0VN11"/>
<dbReference type="InterPro" id="IPR036890">
    <property type="entry name" value="HATPase_C_sf"/>
</dbReference>
<reference evidence="8 9" key="1">
    <citation type="submission" date="2020-01" db="EMBL/GenBank/DDBJ databases">
        <title>Natronorubrum sp. JWXQ-INN 674 isolated from Inner Mongolia Autonomous Region of China.</title>
        <authorList>
            <person name="Xue Q."/>
        </authorList>
    </citation>
    <scope>NUCLEOTIDE SEQUENCE [LARGE SCALE GENOMIC DNA]</scope>
    <source>
        <strain evidence="8 9">JWXQ-INN-674</strain>
    </source>
</reference>
<dbReference type="PROSITE" id="PS50109">
    <property type="entry name" value="HIS_KIN"/>
    <property type="match status" value="1"/>
</dbReference>
<dbReference type="PANTHER" id="PTHR43304:SF1">
    <property type="entry name" value="PAC DOMAIN-CONTAINING PROTEIN"/>
    <property type="match status" value="1"/>
</dbReference>
<keyword evidence="9" id="KW-1185">Reference proteome</keyword>
<comment type="caution">
    <text evidence="8">The sequence shown here is derived from an EMBL/GenBank/DDBJ whole genome shotgun (WGS) entry which is preliminary data.</text>
</comment>
<dbReference type="Proteomes" id="UP000434101">
    <property type="component" value="Unassembled WGS sequence"/>
</dbReference>
<evidence type="ECO:0000256" key="5">
    <source>
        <dbReference type="ARBA" id="ARBA00022777"/>
    </source>
</evidence>
<dbReference type="FunFam" id="3.30.565.10:FF:000006">
    <property type="entry name" value="Sensor histidine kinase WalK"/>
    <property type="match status" value="1"/>
</dbReference>
<comment type="catalytic activity">
    <reaction evidence="1">
        <text>ATP + protein L-histidine = ADP + protein N-phospho-L-histidine.</text>
        <dbReference type="EC" id="2.7.13.3"/>
    </reaction>
</comment>
<dbReference type="InterPro" id="IPR052162">
    <property type="entry name" value="Sensor_kinase/Photoreceptor"/>
</dbReference>
<evidence type="ECO:0000259" key="6">
    <source>
        <dbReference type="PROSITE" id="PS50109"/>
    </source>
</evidence>
<protein>
    <recommendedName>
        <fullName evidence="2">histidine kinase</fullName>
        <ecNumber evidence="2">2.7.13.3</ecNumber>
    </recommendedName>
</protein>
<evidence type="ECO:0000256" key="4">
    <source>
        <dbReference type="ARBA" id="ARBA00022679"/>
    </source>
</evidence>
<dbReference type="Pfam" id="PF00512">
    <property type="entry name" value="HisKA"/>
    <property type="match status" value="1"/>
</dbReference>
<dbReference type="SMART" id="SM00387">
    <property type="entry name" value="HATPase_c"/>
    <property type="match status" value="1"/>
</dbReference>
<keyword evidence="4" id="KW-0808">Transferase</keyword>
<dbReference type="SMART" id="SM00091">
    <property type="entry name" value="PAS"/>
    <property type="match status" value="1"/>
</dbReference>
<dbReference type="InterPro" id="IPR003018">
    <property type="entry name" value="GAF"/>
</dbReference>
<dbReference type="EC" id="2.7.13.3" evidence="2"/>
<dbReference type="InterPro" id="IPR003661">
    <property type="entry name" value="HisK_dim/P_dom"/>
</dbReference>
<dbReference type="InterPro" id="IPR003594">
    <property type="entry name" value="HATPase_dom"/>
</dbReference>
<dbReference type="SUPFAM" id="SSF55781">
    <property type="entry name" value="GAF domain-like"/>
    <property type="match status" value="1"/>
</dbReference>
<evidence type="ECO:0000256" key="3">
    <source>
        <dbReference type="ARBA" id="ARBA00022553"/>
    </source>
</evidence>
<dbReference type="EMBL" id="WUYX01000038">
    <property type="protein sequence ID" value="MXV62858.1"/>
    <property type="molecule type" value="Genomic_DNA"/>
</dbReference>
<dbReference type="SUPFAM" id="SSF47384">
    <property type="entry name" value="Homodimeric domain of signal transducing histidine kinase"/>
    <property type="match status" value="1"/>
</dbReference>
<dbReference type="PANTHER" id="PTHR43304">
    <property type="entry name" value="PHYTOCHROME-LIKE PROTEIN CPH1"/>
    <property type="match status" value="1"/>
</dbReference>
<dbReference type="InterPro" id="IPR029016">
    <property type="entry name" value="GAF-like_dom_sf"/>
</dbReference>
<dbReference type="InterPro" id="IPR013656">
    <property type="entry name" value="PAS_4"/>
</dbReference>
<dbReference type="InterPro" id="IPR036097">
    <property type="entry name" value="HisK_dim/P_sf"/>
</dbReference>
<dbReference type="Gene3D" id="3.30.450.20">
    <property type="entry name" value="PAS domain"/>
    <property type="match status" value="1"/>
</dbReference>
<dbReference type="CDD" id="cd00082">
    <property type="entry name" value="HisKA"/>
    <property type="match status" value="1"/>
</dbReference>
<dbReference type="Gene3D" id="3.30.450.40">
    <property type="match status" value="1"/>
</dbReference>
<dbReference type="PROSITE" id="PS50112">
    <property type="entry name" value="PAS"/>
    <property type="match status" value="1"/>
</dbReference>
<evidence type="ECO:0000259" key="7">
    <source>
        <dbReference type="PROSITE" id="PS50112"/>
    </source>
</evidence>
<dbReference type="GO" id="GO:0000155">
    <property type="term" value="F:phosphorelay sensor kinase activity"/>
    <property type="evidence" value="ECO:0007669"/>
    <property type="project" value="InterPro"/>
</dbReference>
<dbReference type="Gene3D" id="1.10.287.130">
    <property type="match status" value="1"/>
</dbReference>
<gene>
    <name evidence="8" type="ORF">GS429_12430</name>
</gene>
<dbReference type="InterPro" id="IPR035965">
    <property type="entry name" value="PAS-like_dom_sf"/>
</dbReference>
<dbReference type="PRINTS" id="PR00344">
    <property type="entry name" value="BCTRLSENSOR"/>
</dbReference>